<sequence length="40" mass="4604">MQRESLSSRFDMRGPSCQVVKTPKLVVQPLQRRGEDLLAF</sequence>
<organism evidence="1 2">
    <name type="scientific">Bradyrhizobium diazoefficiens</name>
    <dbReference type="NCBI Taxonomy" id="1355477"/>
    <lineage>
        <taxon>Bacteria</taxon>
        <taxon>Pseudomonadati</taxon>
        <taxon>Pseudomonadota</taxon>
        <taxon>Alphaproteobacteria</taxon>
        <taxon>Hyphomicrobiales</taxon>
        <taxon>Nitrobacteraceae</taxon>
        <taxon>Bradyrhizobium</taxon>
    </lineage>
</organism>
<reference evidence="1 2" key="1">
    <citation type="submission" date="2014-11" db="EMBL/GenBank/DDBJ databases">
        <title>Symbiosis island explosion on the genome of extra-slow-growing strains of soybean bradyrhizobia with massive insertion sequences.</title>
        <authorList>
            <person name="Iida T."/>
            <person name="Minamisawa K."/>
        </authorList>
    </citation>
    <scope>NUCLEOTIDE SEQUENCE [LARGE SCALE GENOMIC DNA]</scope>
    <source>
        <strain evidence="1 2">NK6</strain>
    </source>
</reference>
<protein>
    <submittedName>
        <fullName evidence="1">Uncharacterized protein</fullName>
    </submittedName>
</protein>
<name>A0A0E4BW96_9BRAD</name>
<evidence type="ECO:0000313" key="1">
    <source>
        <dbReference type="EMBL" id="BAR61526.1"/>
    </source>
</evidence>
<gene>
    <name evidence="1" type="ORF">NK6_8377</name>
</gene>
<accession>A0A0E4BW96</accession>
<dbReference type="EMBL" id="AP014685">
    <property type="protein sequence ID" value="BAR61526.1"/>
    <property type="molecule type" value="Genomic_DNA"/>
</dbReference>
<evidence type="ECO:0000313" key="2">
    <source>
        <dbReference type="Proteomes" id="UP000063308"/>
    </source>
</evidence>
<dbReference type="Proteomes" id="UP000063308">
    <property type="component" value="Chromosome"/>
</dbReference>
<dbReference type="AlphaFoldDB" id="A0A0E4BW96"/>
<proteinExistence type="predicted"/>